<evidence type="ECO:0000256" key="2">
    <source>
        <dbReference type="ARBA" id="ARBA00022670"/>
    </source>
</evidence>
<evidence type="ECO:0000313" key="6">
    <source>
        <dbReference type="EMBL" id="AAD24662.1"/>
    </source>
</evidence>
<dbReference type="AlphaFoldDB" id="Q9SL22"/>
<feature type="region of interest" description="Disordered" evidence="4">
    <location>
        <begin position="1"/>
        <end position="36"/>
    </location>
</feature>
<evidence type="ECO:0000259" key="5">
    <source>
        <dbReference type="PROSITE" id="PS50600"/>
    </source>
</evidence>
<feature type="region of interest" description="Disordered" evidence="4">
    <location>
        <begin position="536"/>
        <end position="741"/>
    </location>
</feature>
<comment type="similarity">
    <text evidence="1">Belongs to the peptidase C48 family.</text>
</comment>
<reference evidence="6" key="2">
    <citation type="submission" date="2000-03" db="EMBL/GenBank/DDBJ databases">
        <authorList>
            <person name="Lin X."/>
            <person name="Kaul S."/>
            <person name="Shea T.P."/>
            <person name="Fujii C.Y."/>
            <person name="Shen M."/>
            <person name="VanAken S.E."/>
            <person name="Barnstead M.E."/>
            <person name="Mason T.M."/>
            <person name="Bowman C.L."/>
            <person name="Ronning C.M."/>
            <person name="Benito M.-I."/>
            <person name="Carrera A.J."/>
            <person name="Creasy T.H."/>
            <person name="Buell C.R."/>
            <person name="Town C.D."/>
            <person name="Nierman W.C."/>
            <person name="Fraser C.M."/>
            <person name="Venter J.C."/>
        </authorList>
    </citation>
    <scope>NUCLEOTIDE SEQUENCE</scope>
</reference>
<keyword evidence="3" id="KW-0378">Hydrolase</keyword>
<reference evidence="6" key="3">
    <citation type="submission" date="2002-02" db="EMBL/GenBank/DDBJ databases">
        <authorList>
            <person name="Town C.D."/>
            <person name="Kaul S."/>
        </authorList>
    </citation>
    <scope>NUCLEOTIDE SEQUENCE</scope>
</reference>
<sequence>MAATRKSSRRRGVSDIDEASAATTNQGSTSNDPGELPQRLFALDHYPSKAKINAYSRPEYIGQIAVALKDTPEMTFLLDSPFGDLFRIPTNKASFSGKLVLGLICRQLVTKKRYEMWMVFAGHPIRLGLREWALITGLECGTYPKNKDVENVMQRQEGENTIWATLFGDDKADPTVEELRDRLISETDMPAWKKLALALIIIVDGVLICDKSPPLRPNEMTVELTKNLDFFCKYPLARTSFLLTLERIASFKGETDVQKLRSGCKQHSYALHGFPLGLQLLAFKTIPSIASLLPSEGDTAIFTERTIKNLSKLRPIKTSTILACESAEKVDIPYIMDPADSNCPKSFVWRKEKEDPRVDNILRMLKSGQEWDEKMWVGGDDAPKKQVRPSATGERVILKRQRRVADPVENKKRKISHSDNGEGGPSGGDGEGGPSGGDGEGGPSGGDGEVGDEAFDKYAVELRRFFKRQTQLLDNKFEDLKVFVREEIRAALQSQDRNEEGPRASHKSDSPSEKVERVTKTVKKVNKRVEKVNKRVEKAAEQVQIKSVKKSTKQKHFVPRRSSRLNNTPKKAATGSLPVEEVPGNDGDGEVSAKHTVSDYDMDNIYLGGASSTEQEEGRNSEIEEDSSKLHQNVSDSVMEDNVDHVPSPSHQPEQGIPDGGNFEELLPDPILSDPAIEKMSDDVSSSSHQDVAKGLGGNREEDVVAPESQQLEEPQSPEVKAETICGDGEEALKEAKSPSVVDEALEDTALPGLVPPRTVGDFDYEANLSDLSSPTVVVSKVLTQLKDDILAENVSKIPEKVVVPEEVLTQLKDDILEEKVSEKVAIPEETGKKDDVVEAGVSQTEAIVAPVNEKEKKSVRRRVTFSDDTKNDDKKGPDVIFVEEREAGPEVFVKAGDSLYNPLEKVEEAKFQKLCNIMQGEKRCHTLFGFRKVGNEFFITLAEANDWVGSYHMEMMALLMWHKNGEHMKRNRCATAFKSCRNPETFKWDKHLTRFPKGECLNCEPQLHWIRDVDVIFVPMNWKDEKHWVGLAICLERRAIEIMDPLRSLTRESVVRSRILPIMEMLLYLVRATCKDYLDKPYPVTPFTYIRNQRLAQNPTTGDCGPYAMEFIELYMLNTPVEDMFSIEEDDMYNFRKGYTVDLYEHGIGSLT</sequence>
<feature type="compositionally biased region" description="Basic and acidic residues" evidence="4">
    <location>
        <begin position="616"/>
        <end position="629"/>
    </location>
</feature>
<feature type="region of interest" description="Disordered" evidence="4">
    <location>
        <begin position="492"/>
        <end position="519"/>
    </location>
</feature>
<feature type="compositionally biased region" description="Basic and acidic residues" evidence="4">
    <location>
        <begin position="496"/>
        <end position="519"/>
    </location>
</feature>
<evidence type="ECO:0000256" key="1">
    <source>
        <dbReference type="ARBA" id="ARBA00005234"/>
    </source>
</evidence>
<feature type="compositionally biased region" description="Basic and acidic residues" evidence="4">
    <location>
        <begin position="403"/>
        <end position="420"/>
    </location>
</feature>
<feature type="compositionally biased region" description="Basic residues" evidence="4">
    <location>
        <begin position="1"/>
        <end position="11"/>
    </location>
</feature>
<feature type="domain" description="Ubiquitin-like protease family profile" evidence="5">
    <location>
        <begin position="932"/>
        <end position="1116"/>
    </location>
</feature>
<protein>
    <submittedName>
        <fullName evidence="6">Uncharacterized protein At2g05450</fullName>
    </submittedName>
</protein>
<feature type="compositionally biased region" description="Gly residues" evidence="4">
    <location>
        <begin position="421"/>
        <end position="448"/>
    </location>
</feature>
<gene>
    <name evidence="6" type="ordered locus">At2g05450</name>
</gene>
<dbReference type="EMBL" id="AC006220">
    <property type="protein sequence ID" value="AAD24662.1"/>
    <property type="molecule type" value="Genomic_DNA"/>
</dbReference>
<dbReference type="GO" id="GO:0008234">
    <property type="term" value="F:cysteine-type peptidase activity"/>
    <property type="evidence" value="ECO:0007669"/>
    <property type="project" value="InterPro"/>
</dbReference>
<dbReference type="SUPFAM" id="SSF54001">
    <property type="entry name" value="Cysteine proteinases"/>
    <property type="match status" value="1"/>
</dbReference>
<dbReference type="PANTHER" id="PTHR48449:SF1">
    <property type="entry name" value="DUF1985 DOMAIN-CONTAINING PROTEIN"/>
    <property type="match status" value="1"/>
</dbReference>
<dbReference type="PANTHER" id="PTHR48449">
    <property type="entry name" value="DUF1985 DOMAIN-CONTAINING PROTEIN"/>
    <property type="match status" value="1"/>
</dbReference>
<keyword evidence="2" id="KW-0645">Protease</keyword>
<feature type="region of interest" description="Disordered" evidence="4">
    <location>
        <begin position="375"/>
        <end position="452"/>
    </location>
</feature>
<dbReference type="PIR" id="F84468">
    <property type="entry name" value="F84468"/>
</dbReference>
<feature type="compositionally biased region" description="Basic residues" evidence="4">
    <location>
        <begin position="547"/>
        <end position="563"/>
    </location>
</feature>
<dbReference type="InterPro" id="IPR038765">
    <property type="entry name" value="Papain-like_cys_pep_sf"/>
</dbReference>
<organism evidence="6">
    <name type="scientific">Arabidopsis thaliana</name>
    <name type="common">Mouse-ear cress</name>
    <dbReference type="NCBI Taxonomy" id="3702"/>
    <lineage>
        <taxon>Eukaryota</taxon>
        <taxon>Viridiplantae</taxon>
        <taxon>Streptophyta</taxon>
        <taxon>Embryophyta</taxon>
        <taxon>Tracheophyta</taxon>
        <taxon>Spermatophyta</taxon>
        <taxon>Magnoliopsida</taxon>
        <taxon>eudicotyledons</taxon>
        <taxon>Gunneridae</taxon>
        <taxon>Pentapetalae</taxon>
        <taxon>rosids</taxon>
        <taxon>malvids</taxon>
        <taxon>Brassicales</taxon>
        <taxon>Brassicaceae</taxon>
        <taxon>Camelineae</taxon>
        <taxon>Arabidopsis</taxon>
    </lineage>
</organism>
<dbReference type="PROSITE" id="PS50600">
    <property type="entry name" value="ULP_PROTEASE"/>
    <property type="match status" value="1"/>
</dbReference>
<reference key="1">
    <citation type="journal article" date="1999" name="Nature">
        <title>Sequence and analysis of chromosome 2 of the plant Arabidopsis thaliana.</title>
        <authorList>
            <person name="Lin X."/>
            <person name="Kaul S."/>
            <person name="Rounsley S."/>
            <person name="Shea T.P."/>
            <person name="Benito M.I."/>
            <person name="Town C.D."/>
            <person name="Fujii C.Y."/>
            <person name="Mason T."/>
            <person name="Bowman C.L."/>
            <person name="Barnstead M."/>
            <person name="Feldblyum T.V."/>
            <person name="Buell C.R."/>
            <person name="Ketchum K.A."/>
            <person name="Lee J."/>
            <person name="Ronning C.M."/>
            <person name="Koo H.L."/>
            <person name="Moffat K.S."/>
            <person name="Cronin L.A."/>
            <person name="Shen M."/>
            <person name="Pai G."/>
            <person name="Van Aken S."/>
            <person name="Umayam L."/>
            <person name="Tallon L.J."/>
            <person name="Gill J.E."/>
            <person name="Adams M.D."/>
            <person name="Carrera A.J."/>
            <person name="Creasy T.H."/>
            <person name="Goodman H.M."/>
            <person name="Somerville C.R."/>
            <person name="Copenhaver G.P."/>
            <person name="Preuss D."/>
            <person name="Nierman W.C."/>
            <person name="White O."/>
            <person name="Eisen J.A."/>
            <person name="Salzberg S.L."/>
            <person name="Fraser C.M."/>
            <person name="Venter J.C."/>
        </authorList>
    </citation>
    <scope>NUCLEOTIDE SEQUENCE [LARGE SCALE GENOMIC DNA]</scope>
    <source>
        <strain>cv. Columbia</strain>
    </source>
</reference>
<dbReference type="Gene3D" id="3.40.395.10">
    <property type="entry name" value="Adenoviral Proteinase, Chain A"/>
    <property type="match status" value="1"/>
</dbReference>
<dbReference type="Pfam" id="PF02902">
    <property type="entry name" value="Peptidase_C48"/>
    <property type="match status" value="1"/>
</dbReference>
<proteinExistence type="inferred from homology"/>
<evidence type="ECO:0000256" key="4">
    <source>
        <dbReference type="SAM" id="MobiDB-lite"/>
    </source>
</evidence>
<feature type="compositionally biased region" description="Low complexity" evidence="4">
    <location>
        <begin position="707"/>
        <end position="719"/>
    </location>
</feature>
<dbReference type="GO" id="GO:0006508">
    <property type="term" value="P:proteolysis"/>
    <property type="evidence" value="ECO:0007669"/>
    <property type="project" value="UniProtKB-KW"/>
</dbReference>
<dbReference type="Pfam" id="PF09331">
    <property type="entry name" value="DUF1985"/>
    <property type="match status" value="1"/>
</dbReference>
<evidence type="ECO:0000256" key="3">
    <source>
        <dbReference type="ARBA" id="ARBA00022801"/>
    </source>
</evidence>
<dbReference type="InterPro" id="IPR003653">
    <property type="entry name" value="Peptidase_C48_C"/>
</dbReference>
<name>Q9SL22_ARATH</name>
<dbReference type="InterPro" id="IPR015410">
    <property type="entry name" value="DUF1985"/>
</dbReference>
<dbReference type="ExpressionAtlas" id="Q9SL22">
    <property type="expression patterns" value="differential"/>
</dbReference>
<accession>Q9SL22</accession>
<feature type="compositionally biased region" description="Polar residues" evidence="4">
    <location>
        <begin position="21"/>
        <end position="32"/>
    </location>
</feature>